<dbReference type="InterPro" id="IPR003439">
    <property type="entry name" value="ABC_transporter-like_ATP-bd"/>
</dbReference>
<keyword evidence="3" id="KW-0547">Nucleotide-binding</keyword>
<dbReference type="RefSeq" id="WP_206556497.1">
    <property type="nucleotide sequence ID" value="NZ_JAFKDB010000007.1"/>
</dbReference>
<organism evidence="7 8">
    <name type="scientific">Marinobacter daepoensis</name>
    <dbReference type="NCBI Taxonomy" id="262077"/>
    <lineage>
        <taxon>Bacteria</taxon>
        <taxon>Pseudomonadati</taxon>
        <taxon>Pseudomonadota</taxon>
        <taxon>Gammaproteobacteria</taxon>
        <taxon>Pseudomonadales</taxon>
        <taxon>Marinobacteraceae</taxon>
        <taxon>Marinobacter</taxon>
    </lineage>
</organism>
<evidence type="ECO:0000313" key="8">
    <source>
        <dbReference type="Proteomes" id="UP000664344"/>
    </source>
</evidence>
<evidence type="ECO:0000256" key="3">
    <source>
        <dbReference type="ARBA" id="ARBA00022741"/>
    </source>
</evidence>
<dbReference type="PANTHER" id="PTHR43820:SF2">
    <property type="entry name" value="ABC TRANSPORTER ATP-BINDING PROTEIN"/>
    <property type="match status" value="1"/>
</dbReference>
<evidence type="ECO:0000256" key="4">
    <source>
        <dbReference type="ARBA" id="ARBA00022840"/>
    </source>
</evidence>
<keyword evidence="4 7" id="KW-0067">ATP-binding</keyword>
<feature type="domain" description="ABC transporter" evidence="6">
    <location>
        <begin position="11"/>
        <end position="240"/>
    </location>
</feature>
<evidence type="ECO:0000313" key="7">
    <source>
        <dbReference type="EMBL" id="MBN7768626.1"/>
    </source>
</evidence>
<sequence length="246" mass="26671">MTMDANFKPALRLTGVHANIDQYHILEGVDLVVPKGELTVLLGRNGAGKSTTLRTIMGLTTVKAGQIRFGEQDITGWATPRIARCGIAFVPEHMGVFGQLTVRENLVLAAVSGVMDEGRLAWLLDLFPPLKKFWDRPAGNLSGGQKQMLAIGRAVIEPRELLLIDEPTKGLAPAIINDLADALEQLKAEKVTILLVEQNFAFSRRLGQSVAVMNDGRVVHTGSMADLANDEALQHRLLGLGLGEHQ</sequence>
<dbReference type="SUPFAM" id="SSF52540">
    <property type="entry name" value="P-loop containing nucleoside triphosphate hydrolases"/>
    <property type="match status" value="1"/>
</dbReference>
<comment type="similarity">
    <text evidence="1">Belongs to the ABC transporter superfamily.</text>
</comment>
<dbReference type="SMART" id="SM00382">
    <property type="entry name" value="AAA"/>
    <property type="match status" value="1"/>
</dbReference>
<dbReference type="EMBL" id="JAFKDB010000007">
    <property type="protein sequence ID" value="MBN7768626.1"/>
    <property type="molecule type" value="Genomic_DNA"/>
</dbReference>
<gene>
    <name evidence="7" type="ORF">JYP53_01760</name>
</gene>
<dbReference type="InterPro" id="IPR027417">
    <property type="entry name" value="P-loop_NTPase"/>
</dbReference>
<reference evidence="7 8" key="1">
    <citation type="submission" date="2021-02" db="EMBL/GenBank/DDBJ databases">
        <title>PHA producing bacteria isolated from coastal sediment in Guangdong, Shenzhen.</title>
        <authorList>
            <person name="Zheng W."/>
            <person name="Yu S."/>
            <person name="Huang Y."/>
        </authorList>
    </citation>
    <scope>NUCLEOTIDE SEQUENCE [LARGE SCALE GENOMIC DNA]</scope>
    <source>
        <strain evidence="7 8">TN21-5</strain>
    </source>
</reference>
<evidence type="ECO:0000256" key="5">
    <source>
        <dbReference type="ARBA" id="ARBA00022970"/>
    </source>
</evidence>
<dbReference type="InterPro" id="IPR017871">
    <property type="entry name" value="ABC_transporter-like_CS"/>
</dbReference>
<evidence type="ECO:0000256" key="2">
    <source>
        <dbReference type="ARBA" id="ARBA00022448"/>
    </source>
</evidence>
<proteinExistence type="inferred from homology"/>
<dbReference type="InterPro" id="IPR003593">
    <property type="entry name" value="AAA+_ATPase"/>
</dbReference>
<dbReference type="CDD" id="cd03224">
    <property type="entry name" value="ABC_TM1139_LivF_branched"/>
    <property type="match status" value="1"/>
</dbReference>
<dbReference type="GO" id="GO:0005524">
    <property type="term" value="F:ATP binding"/>
    <property type="evidence" value="ECO:0007669"/>
    <property type="project" value="UniProtKB-KW"/>
</dbReference>
<evidence type="ECO:0000256" key="1">
    <source>
        <dbReference type="ARBA" id="ARBA00005417"/>
    </source>
</evidence>
<comment type="caution">
    <text evidence="7">The sequence shown here is derived from an EMBL/GenBank/DDBJ whole genome shotgun (WGS) entry which is preliminary data.</text>
</comment>
<dbReference type="PROSITE" id="PS00211">
    <property type="entry name" value="ABC_TRANSPORTER_1"/>
    <property type="match status" value="1"/>
</dbReference>
<keyword evidence="2" id="KW-0813">Transport</keyword>
<keyword evidence="8" id="KW-1185">Reference proteome</keyword>
<dbReference type="Gene3D" id="3.40.50.300">
    <property type="entry name" value="P-loop containing nucleotide triphosphate hydrolases"/>
    <property type="match status" value="1"/>
</dbReference>
<protein>
    <submittedName>
        <fullName evidence="7">ABC transporter ATP-binding protein</fullName>
    </submittedName>
</protein>
<dbReference type="InterPro" id="IPR052156">
    <property type="entry name" value="BCAA_Transport_ATP-bd_LivF"/>
</dbReference>
<name>A0ABS3BAK8_9GAMM</name>
<keyword evidence="5" id="KW-0029">Amino-acid transport</keyword>
<dbReference type="Proteomes" id="UP000664344">
    <property type="component" value="Unassembled WGS sequence"/>
</dbReference>
<accession>A0ABS3BAK8</accession>
<evidence type="ECO:0000259" key="6">
    <source>
        <dbReference type="PROSITE" id="PS50893"/>
    </source>
</evidence>
<dbReference type="PROSITE" id="PS50893">
    <property type="entry name" value="ABC_TRANSPORTER_2"/>
    <property type="match status" value="1"/>
</dbReference>
<dbReference type="Pfam" id="PF00005">
    <property type="entry name" value="ABC_tran"/>
    <property type="match status" value="1"/>
</dbReference>
<dbReference type="PANTHER" id="PTHR43820">
    <property type="entry name" value="HIGH-AFFINITY BRANCHED-CHAIN AMINO ACID TRANSPORT ATP-BINDING PROTEIN LIVF"/>
    <property type="match status" value="1"/>
</dbReference>